<keyword evidence="2" id="KW-0472">Membrane</keyword>
<feature type="signal peptide" evidence="3">
    <location>
        <begin position="1"/>
        <end position="26"/>
    </location>
</feature>
<dbReference type="InterPro" id="IPR009030">
    <property type="entry name" value="Growth_fac_rcpt_cys_sf"/>
</dbReference>
<feature type="transmembrane region" description="Helical" evidence="2">
    <location>
        <begin position="931"/>
        <end position="950"/>
    </location>
</feature>
<keyword evidence="2" id="KW-1133">Transmembrane helix</keyword>
<dbReference type="EMBL" id="HBGT01028195">
    <property type="protein sequence ID" value="CAD9440646.1"/>
    <property type="molecule type" value="Transcribed_RNA"/>
</dbReference>
<accession>A0A7S2D0A1</accession>
<feature type="transmembrane region" description="Helical" evidence="2">
    <location>
        <begin position="1037"/>
        <end position="1058"/>
    </location>
</feature>
<gene>
    <name evidence="5" type="ORF">FPAR1323_LOCUS14682</name>
</gene>
<feature type="compositionally biased region" description="Pro residues" evidence="1">
    <location>
        <begin position="294"/>
        <end position="306"/>
    </location>
</feature>
<dbReference type="Pfam" id="PF07699">
    <property type="entry name" value="Ephrin_rec_like"/>
    <property type="match status" value="2"/>
</dbReference>
<organism evidence="5">
    <name type="scientific">Florenciella parvula</name>
    <dbReference type="NCBI Taxonomy" id="236787"/>
    <lineage>
        <taxon>Eukaryota</taxon>
        <taxon>Sar</taxon>
        <taxon>Stramenopiles</taxon>
        <taxon>Ochrophyta</taxon>
        <taxon>Dictyochophyceae</taxon>
        <taxon>Florenciellales</taxon>
        <taxon>Florenciella</taxon>
    </lineage>
</organism>
<feature type="region of interest" description="Disordered" evidence="1">
    <location>
        <begin position="260"/>
        <end position="306"/>
    </location>
</feature>
<feature type="transmembrane region" description="Helical" evidence="2">
    <location>
        <begin position="1007"/>
        <end position="1025"/>
    </location>
</feature>
<feature type="compositionally biased region" description="Polar residues" evidence="1">
    <location>
        <begin position="1391"/>
        <end position="1401"/>
    </location>
</feature>
<feature type="transmembrane region" description="Helical" evidence="2">
    <location>
        <begin position="1343"/>
        <end position="1367"/>
    </location>
</feature>
<dbReference type="PANTHER" id="PTHR46967">
    <property type="entry name" value="INSULIN-LIKE GROWTH FACTOR BINDING PROTEIN,N-TERMINAL"/>
    <property type="match status" value="1"/>
</dbReference>
<dbReference type="SUPFAM" id="SSF57184">
    <property type="entry name" value="Growth factor receptor domain"/>
    <property type="match status" value="3"/>
</dbReference>
<keyword evidence="2" id="KW-0812">Transmembrane</keyword>
<dbReference type="PANTHER" id="PTHR46967:SF1">
    <property type="entry name" value="KERATIN-ASSOCIATED PROTEIN 16-1-LIKE"/>
    <property type="match status" value="1"/>
</dbReference>
<dbReference type="InterPro" id="IPR011641">
    <property type="entry name" value="Tyr-kin_ephrin_A/B_rcpt-like"/>
</dbReference>
<feature type="compositionally biased region" description="Low complexity" evidence="1">
    <location>
        <begin position="262"/>
        <end position="293"/>
    </location>
</feature>
<feature type="compositionally biased region" description="Basic and acidic residues" evidence="1">
    <location>
        <begin position="1406"/>
        <end position="1422"/>
    </location>
</feature>
<feature type="chain" id="PRO_5031096031" description="Tyrosine-protein kinase ephrin type A/B receptor-like domain-containing protein" evidence="3">
    <location>
        <begin position="27"/>
        <end position="1500"/>
    </location>
</feature>
<name>A0A7S2D0A1_9STRA</name>
<feature type="transmembrane region" description="Helical" evidence="2">
    <location>
        <begin position="1316"/>
        <end position="1337"/>
    </location>
</feature>
<evidence type="ECO:0000259" key="4">
    <source>
        <dbReference type="Pfam" id="PF07699"/>
    </source>
</evidence>
<protein>
    <recommendedName>
        <fullName evidence="4">Tyrosine-protein kinase ephrin type A/B receptor-like domain-containing protein</fullName>
    </recommendedName>
</protein>
<feature type="transmembrane region" description="Helical" evidence="2">
    <location>
        <begin position="1196"/>
        <end position="1218"/>
    </location>
</feature>
<keyword evidence="3" id="KW-0732">Signal</keyword>
<feature type="transmembrane region" description="Helical" evidence="2">
    <location>
        <begin position="970"/>
        <end position="987"/>
    </location>
</feature>
<evidence type="ECO:0000313" key="5">
    <source>
        <dbReference type="EMBL" id="CAD9440646.1"/>
    </source>
</evidence>
<evidence type="ECO:0000256" key="2">
    <source>
        <dbReference type="SAM" id="Phobius"/>
    </source>
</evidence>
<feature type="region of interest" description="Disordered" evidence="1">
    <location>
        <begin position="77"/>
        <end position="111"/>
    </location>
</feature>
<sequence>MRPTGSVRSSSLAMMFISALLASADASAAESAGSGHAAGGRLVAVNHKPGLHGQMLVSEPDPDPDSVAFGTTNPSALATSTQTYSDGPAVPCGTKNGNGAHSGDESDLAVSSRRLNTDSSYTVTTTFSFSSSSTSCVCMSDYANGYGYLTGAQTYEAASFTDTLDSSKTVTGITATMCGVSCGCNNMQLTVGGVYVGSDTTTYNCVCSGQDYLSFDATSSLSAGEADSYNIGGTNEIIMTIDGNYAVSAIAVTIYYRDEQPSSEPTSTPQPTVTPAPTVLPTVAPTMTHKPTTKPTPVPSPFPTPSPSPIPTLVPSTPIPTQDCTDAGYGVSDVTGQCYECPAGRYDDNSTTSHECVWCAVGTYQSASGQTSCDDCAEGTLSYADRTNCGACDKGEYAYNDTACESCPFGRYAPTAQEDECLLCSEGFYTGVAISASTCSGCDAGKYAAEGSVNCTECEAGTYSTSKSETCTDCEAGTYSASTGEGSCTSCVPGYYQASTKQTACEQCVAGTIAPANGATSCIECDSGTYATAGASSCTKCDGGSYSNTTGGAGSCEQCTSGRYSTTASADCELCAGGKYSSTGSAACDTCVAGTASSAGDGSCEMCAAGFFSAAGASACSACVAGNYNTKNGSDTCTPCPSGYYEALGAATACEACTPGKIAATAGSTACAACASGTYALAASSACTKCDAGTYSLKASSNCTQCGPGTYSLGAASLCVVCEVGKKAPGKGQATRCIDCAGGTFQNENGSTSCNNCTIGRYAVSTGAKACDNCAAGQYTDEAGQLYCEKCSSSPKFGPEYWSEEGAFECDQCVLGYYSDGQTAGDYPDCDGALETCAPTRCAKCPSGVECRSSGITIESLVMKPGFFRFTETSSDVRECPYEKNCKFPNGTGEGICIKGAVGPLCGKCDDRYYLRDAVAQCVACITSSSWYIGPLVGLLILIMGLVVLYSQKARILEFKKKYTQKIEGFSFRLAACFVTLQIIMLLQENRKAVGGKPIPRPYGNFVANLSFLALDIIQFLPFSCAYGKQMDHFEALVFNTTIPLSVFAFVMLIAWLMDMKEGRKGLLAHVKRLAETPEQKAAREAKKAKSNRDLAIARSASGKNLSEDIKPTHVKQLGAYFMQAALLILPATSLRIAKSVRCDYFDCPTGLSGKTLDFESCGEFDNPAYGYLAADYTIDCLDSEFQSMDRYWSMFTYSMCMIFIYPIGIPLALWVSLYRIRDKLNPPGMHEHTAIKHRKDDFDGLLLKEPIAQFATHYRPHVWYYEVYALLRRLVLTSLALACPDLGSTTIFVLSVSLITLVIEKESQPHVNPYLTAFTYMLHWQVILVILFTLLLDAEMTSGIGAVFISVSLLIVNIGMIAIVLFDTRETDKKMNQVLHSLDRANSNLRRQTLVSTSEPGGQEDDGHSSPIHIEDVGHEVGEGDDDIHRVHSDDVAHVIEEGGVHKMVPVEAIPTPRPDGVEMTDFVPPIGLPTPTDTVETTETAVANTETRGAEATL</sequence>
<evidence type="ECO:0000256" key="3">
    <source>
        <dbReference type="SAM" id="SignalP"/>
    </source>
</evidence>
<feature type="transmembrane region" description="Helical" evidence="2">
    <location>
        <begin position="1280"/>
        <end position="1304"/>
    </location>
</feature>
<reference evidence="5" key="1">
    <citation type="submission" date="2021-01" db="EMBL/GenBank/DDBJ databases">
        <authorList>
            <person name="Corre E."/>
            <person name="Pelletier E."/>
            <person name="Niang G."/>
            <person name="Scheremetjew M."/>
            <person name="Finn R."/>
            <person name="Kale V."/>
            <person name="Holt S."/>
            <person name="Cochrane G."/>
            <person name="Meng A."/>
            <person name="Brown T."/>
            <person name="Cohen L."/>
        </authorList>
    </citation>
    <scope>NUCLEOTIDE SEQUENCE</scope>
    <source>
        <strain evidence="5">RCC1693</strain>
    </source>
</reference>
<dbReference type="SMART" id="SM01411">
    <property type="entry name" value="Ephrin_rec_like"/>
    <property type="match status" value="9"/>
</dbReference>
<feature type="region of interest" description="Disordered" evidence="1">
    <location>
        <begin position="1391"/>
        <end position="1422"/>
    </location>
</feature>
<proteinExistence type="predicted"/>
<feature type="domain" description="Tyrosine-protein kinase ephrin type A/B receptor-like" evidence="4">
    <location>
        <begin position="477"/>
        <end position="525"/>
    </location>
</feature>
<dbReference type="Gene3D" id="2.10.50.10">
    <property type="entry name" value="Tumor Necrosis Factor Receptor, subunit A, domain 2"/>
    <property type="match status" value="5"/>
</dbReference>
<evidence type="ECO:0000256" key="1">
    <source>
        <dbReference type="SAM" id="MobiDB-lite"/>
    </source>
</evidence>
<feature type="domain" description="Tyrosine-protein kinase ephrin type A/B receptor-like" evidence="4">
    <location>
        <begin position="734"/>
        <end position="769"/>
    </location>
</feature>